<evidence type="ECO:0000313" key="3">
    <source>
        <dbReference type="Proteomes" id="UP000887013"/>
    </source>
</evidence>
<dbReference type="Proteomes" id="UP000887013">
    <property type="component" value="Unassembled WGS sequence"/>
</dbReference>
<gene>
    <name evidence="2" type="ORF">NPIL_655831</name>
</gene>
<evidence type="ECO:0000313" key="2">
    <source>
        <dbReference type="EMBL" id="GFS29213.1"/>
    </source>
</evidence>
<protein>
    <submittedName>
        <fullName evidence="2">Uncharacterized protein</fullName>
    </submittedName>
</protein>
<dbReference type="EMBL" id="BMAW01041543">
    <property type="protein sequence ID" value="GFS29213.1"/>
    <property type="molecule type" value="Genomic_DNA"/>
</dbReference>
<dbReference type="AlphaFoldDB" id="A0A8X6JGU3"/>
<accession>A0A8X6JGU3</accession>
<sequence length="92" mass="10416">MILQWNFQWERDGVMGTSSLIGGVIKGILPRRFKRVTIGGKHQYLLRRHDSVAPPLILLREQGGRSPGSGKKTKIPGYFGKMPTLFKQRRAV</sequence>
<reference evidence="2" key="1">
    <citation type="submission" date="2020-08" db="EMBL/GenBank/DDBJ databases">
        <title>Multicomponent nature underlies the extraordinary mechanical properties of spider dragline silk.</title>
        <authorList>
            <person name="Kono N."/>
            <person name="Nakamura H."/>
            <person name="Mori M."/>
            <person name="Yoshida Y."/>
            <person name="Ohtoshi R."/>
            <person name="Malay A.D."/>
            <person name="Moran D.A.P."/>
            <person name="Tomita M."/>
            <person name="Numata K."/>
            <person name="Arakawa K."/>
        </authorList>
    </citation>
    <scope>NUCLEOTIDE SEQUENCE</scope>
</reference>
<name>A0A8X6JGU3_NEPPI</name>
<comment type="caution">
    <text evidence="2">The sequence shown here is derived from an EMBL/GenBank/DDBJ whole genome shotgun (WGS) entry which is preliminary data.</text>
</comment>
<organism evidence="2 3">
    <name type="scientific">Nephila pilipes</name>
    <name type="common">Giant wood spider</name>
    <name type="synonym">Nephila maculata</name>
    <dbReference type="NCBI Taxonomy" id="299642"/>
    <lineage>
        <taxon>Eukaryota</taxon>
        <taxon>Metazoa</taxon>
        <taxon>Ecdysozoa</taxon>
        <taxon>Arthropoda</taxon>
        <taxon>Chelicerata</taxon>
        <taxon>Arachnida</taxon>
        <taxon>Araneae</taxon>
        <taxon>Araneomorphae</taxon>
        <taxon>Entelegynae</taxon>
        <taxon>Araneoidea</taxon>
        <taxon>Nephilidae</taxon>
        <taxon>Nephila</taxon>
    </lineage>
</organism>
<feature type="region of interest" description="Disordered" evidence="1">
    <location>
        <begin position="60"/>
        <end position="79"/>
    </location>
</feature>
<keyword evidence="3" id="KW-1185">Reference proteome</keyword>
<evidence type="ECO:0000256" key="1">
    <source>
        <dbReference type="SAM" id="MobiDB-lite"/>
    </source>
</evidence>
<proteinExistence type="predicted"/>